<reference evidence="2 3" key="1">
    <citation type="submission" date="2019-06" db="EMBL/GenBank/DDBJ databases">
        <authorList>
            <person name="Broberg M."/>
        </authorList>
    </citation>
    <scope>NUCLEOTIDE SEQUENCE [LARGE SCALE GENOMIC DNA]</scope>
</reference>
<organism evidence="2 3">
    <name type="scientific">Bionectria ochroleuca</name>
    <name type="common">Gliocladium roseum</name>
    <dbReference type="NCBI Taxonomy" id="29856"/>
    <lineage>
        <taxon>Eukaryota</taxon>
        <taxon>Fungi</taxon>
        <taxon>Dikarya</taxon>
        <taxon>Ascomycota</taxon>
        <taxon>Pezizomycotina</taxon>
        <taxon>Sordariomycetes</taxon>
        <taxon>Hypocreomycetidae</taxon>
        <taxon>Hypocreales</taxon>
        <taxon>Bionectriaceae</taxon>
        <taxon>Clonostachys</taxon>
    </lineage>
</organism>
<accession>A0ABY6V0H5</accession>
<dbReference type="InterPro" id="IPR025676">
    <property type="entry name" value="Clr5_dom"/>
</dbReference>
<dbReference type="EMBL" id="CABFNS010000936">
    <property type="protein sequence ID" value="VUC37103.1"/>
    <property type="molecule type" value="Genomic_DNA"/>
</dbReference>
<feature type="domain" description="Clr5" evidence="1">
    <location>
        <begin position="196"/>
        <end position="249"/>
    </location>
</feature>
<protein>
    <recommendedName>
        <fullName evidence="1">Clr5 domain-containing protein</fullName>
    </recommendedName>
</protein>
<proteinExistence type="predicted"/>
<evidence type="ECO:0000259" key="1">
    <source>
        <dbReference type="Pfam" id="PF14420"/>
    </source>
</evidence>
<keyword evidence="3" id="KW-1185">Reference proteome</keyword>
<dbReference type="Pfam" id="PF14420">
    <property type="entry name" value="Clr5"/>
    <property type="match status" value="1"/>
</dbReference>
<dbReference type="Proteomes" id="UP000766486">
    <property type="component" value="Unassembled WGS sequence"/>
</dbReference>
<dbReference type="PANTHER" id="PTHR38788">
    <property type="entry name" value="CLR5 DOMAIN-CONTAINING PROTEIN"/>
    <property type="match status" value="1"/>
</dbReference>
<comment type="caution">
    <text evidence="2">The sequence shown here is derived from an EMBL/GenBank/DDBJ whole genome shotgun (WGS) entry which is preliminary data.</text>
</comment>
<sequence length="674" mass="76248">MEYFMHCSQHPISKPSRLWAASSFQYGDVGALQIDHVNDGDEYDLHLGEISTLSPEAARAFACSFQASTNTDLALDLSAQDASHPLMLPHTQGDNLDPNIFFIAEPQGVQRDPLIRYTLNPDLVDMRDDYGPPNHGKLSAAETLSQFDPSSQSVHQEEECAPPGLLEPCEFPTPGNSMAFEGSPPMADLTTRAAPPPEEWKAHKANIRRHYMEENRPLPNLRELMKTKYGFSASSAMYKKRFAEWKFFKYKPRKARENQSPTFAISRPSNTVCYARSRRPNDITGPSGNERTPPGFGSFEFEQMPPITSLRCALIPSDGIPVKFIMDDLLTNVSKVYHSRGDIQSRWEVGDPFRVQEDEYDDLFVKVVGFAKNSPVYRSAAWKSGIRDIFNALGPVMKECGLFALPTIWTCLFRLLKATQPQPEAALEFLLRAIRLAHTQGWDEPFQNILQLLPSLVTTARLDMWCLQNGLKDAYLRCLEETGSSLSSSKLTLLSLRAYFVNYIDKGCKDQKTKTLSETKDLVKASIIQNGANSSTTLDIMGQYLFILQSDPVWKPELERVAIEIDQQIKQLRFQNKAPVGAELFTTWKDARHVLAEYYFRKGDVPRAIFTLEEYMNQCAGEGNDDFDQIVKTKLDDWRKSDSARSAEQNTHTASCDHFCRCPWRGLNWGFSPI</sequence>
<evidence type="ECO:0000313" key="3">
    <source>
        <dbReference type="Proteomes" id="UP000766486"/>
    </source>
</evidence>
<gene>
    <name evidence="2" type="ORF">CLO192961_LOCUS462871</name>
</gene>
<evidence type="ECO:0000313" key="2">
    <source>
        <dbReference type="EMBL" id="VUC37103.1"/>
    </source>
</evidence>
<dbReference type="PANTHER" id="PTHR38788:SF3">
    <property type="entry name" value="CLR5 DOMAIN-CONTAINING PROTEIN"/>
    <property type="match status" value="1"/>
</dbReference>
<name>A0ABY6V0H5_BIOOC</name>